<evidence type="ECO:0000313" key="2">
    <source>
        <dbReference type="EMBL" id="TBU90929.1"/>
    </source>
</evidence>
<reference evidence="2 3" key="1">
    <citation type="submission" date="2018-06" db="EMBL/GenBank/DDBJ databases">
        <title>Three novel Pseudomonas species isolated from symptomatic oak.</title>
        <authorList>
            <person name="Bueno-Gonzalez V."/>
            <person name="Brady C."/>
        </authorList>
    </citation>
    <scope>NUCLEOTIDE SEQUENCE [LARGE SCALE GENOMIC DNA]</scope>
    <source>
        <strain evidence="2 3">P6B</strain>
    </source>
</reference>
<dbReference type="InterPro" id="IPR050312">
    <property type="entry name" value="IolE/XylAMocC-like"/>
</dbReference>
<dbReference type="InterPro" id="IPR036237">
    <property type="entry name" value="Xyl_isomerase-like_sf"/>
</dbReference>
<dbReference type="OrthoDB" id="9780241at2"/>
<evidence type="ECO:0000313" key="3">
    <source>
        <dbReference type="Proteomes" id="UP000293172"/>
    </source>
</evidence>
<dbReference type="SUPFAM" id="SSF51658">
    <property type="entry name" value="Xylose isomerase-like"/>
    <property type="match status" value="1"/>
</dbReference>
<comment type="caution">
    <text evidence="2">The sequence shown here is derived from an EMBL/GenBank/DDBJ whole genome shotgun (WGS) entry which is preliminary data.</text>
</comment>
<dbReference type="Gene3D" id="3.20.20.150">
    <property type="entry name" value="Divalent-metal-dependent TIM barrel enzymes"/>
    <property type="match status" value="1"/>
</dbReference>
<keyword evidence="2" id="KW-0413">Isomerase</keyword>
<name>A0A4Q9QZH8_9GAMM</name>
<dbReference type="PANTHER" id="PTHR12110">
    <property type="entry name" value="HYDROXYPYRUVATE ISOMERASE"/>
    <property type="match status" value="1"/>
</dbReference>
<proteinExistence type="predicted"/>
<feature type="domain" description="Xylose isomerase-like TIM barrel" evidence="1">
    <location>
        <begin position="37"/>
        <end position="269"/>
    </location>
</feature>
<accession>A0A4Q9QZH8</accession>
<dbReference type="Pfam" id="PF01261">
    <property type="entry name" value="AP_endonuc_2"/>
    <property type="match status" value="1"/>
</dbReference>
<sequence length="295" mass="32444">MSINTIELLAAYWTIAGDTYPGAASEISPHSLQARAQAAAKAGWRGMGLVHADILHSVEKLGMPTVRNIFKDNGIKHLEVEFLIDWHLTCERRTASDKTCMELLEAAGELGARNVKVAGGLFDEEAPDIEAMREHFAVLCDKARPFGVNVVVEFLPFSSINTIDRALALTQDVRPNGGILIDTWHVARGGMGVDEIRKIPAHLIKSIELNDASREIVGTLFNDSTHYRKLCGEGELDVTGFIQNVVDAGYQGPWGVEVISAELRKLPLEVAAKRAFDTTIAQFERIRFPESLRLA</sequence>
<evidence type="ECO:0000259" key="1">
    <source>
        <dbReference type="Pfam" id="PF01261"/>
    </source>
</evidence>
<organism evidence="2 3">
    <name type="scientific">Phytopseudomonas dryadis</name>
    <dbReference type="NCBI Taxonomy" id="2487520"/>
    <lineage>
        <taxon>Bacteria</taxon>
        <taxon>Pseudomonadati</taxon>
        <taxon>Pseudomonadota</taxon>
        <taxon>Gammaproteobacteria</taxon>
        <taxon>Pseudomonadales</taxon>
        <taxon>Pseudomonadaceae</taxon>
        <taxon>Phytopseudomonas</taxon>
    </lineage>
</organism>
<dbReference type="InterPro" id="IPR013022">
    <property type="entry name" value="Xyl_isomerase-like_TIM-brl"/>
</dbReference>
<gene>
    <name evidence="2" type="ORF">DNK44_14835</name>
</gene>
<dbReference type="RefSeq" id="WP_131198359.1">
    <property type="nucleotide sequence ID" value="NZ_QJUL01000020.1"/>
</dbReference>
<dbReference type="EMBL" id="QJUL01000020">
    <property type="protein sequence ID" value="TBU90929.1"/>
    <property type="molecule type" value="Genomic_DNA"/>
</dbReference>
<dbReference type="PANTHER" id="PTHR12110:SF48">
    <property type="entry name" value="BLL3656 PROTEIN"/>
    <property type="match status" value="1"/>
</dbReference>
<dbReference type="GO" id="GO:0016853">
    <property type="term" value="F:isomerase activity"/>
    <property type="evidence" value="ECO:0007669"/>
    <property type="project" value="UniProtKB-KW"/>
</dbReference>
<protein>
    <submittedName>
        <fullName evidence="2">Sugar phosphate isomerase/epimerase</fullName>
    </submittedName>
</protein>
<dbReference type="Proteomes" id="UP000293172">
    <property type="component" value="Unassembled WGS sequence"/>
</dbReference>
<dbReference type="AlphaFoldDB" id="A0A4Q9QZH8"/>